<feature type="coiled-coil region" evidence="8">
    <location>
        <begin position="687"/>
        <end position="743"/>
    </location>
</feature>
<evidence type="ECO:0000259" key="10">
    <source>
        <dbReference type="PROSITE" id="PS50090"/>
    </source>
</evidence>
<dbReference type="FunFam" id="1.10.10.60:FF:000021">
    <property type="entry name" value="CDC5 cell division cycle 5-like"/>
    <property type="match status" value="1"/>
</dbReference>
<dbReference type="CDD" id="cd00167">
    <property type="entry name" value="SANT"/>
    <property type="match status" value="1"/>
</dbReference>
<comment type="similarity">
    <text evidence="1">Belongs to the CEF1 family.</text>
</comment>
<dbReference type="GO" id="GO:0003677">
    <property type="term" value="F:DNA binding"/>
    <property type="evidence" value="ECO:0007669"/>
    <property type="project" value="UniProtKB-KW"/>
</dbReference>
<evidence type="ECO:0000256" key="6">
    <source>
        <dbReference type="ARBA" id="ARBA00023187"/>
    </source>
</evidence>
<feature type="region of interest" description="Disordered" evidence="9">
    <location>
        <begin position="244"/>
        <end position="270"/>
    </location>
</feature>
<reference evidence="12" key="1">
    <citation type="submission" date="2014-11" db="EMBL/GenBank/DDBJ databases">
        <authorList>
            <person name="Otto D Thomas"/>
            <person name="Naeem Raeece"/>
        </authorList>
    </citation>
    <scope>NUCLEOTIDE SEQUENCE</scope>
</reference>
<dbReference type="GO" id="GO:0000398">
    <property type="term" value="P:mRNA splicing, via spliceosome"/>
    <property type="evidence" value="ECO:0007669"/>
    <property type="project" value="InterPro"/>
</dbReference>
<dbReference type="EMBL" id="CDMZ01000355">
    <property type="protein sequence ID" value="CEM12509.1"/>
    <property type="molecule type" value="Genomic_DNA"/>
</dbReference>
<evidence type="ECO:0000256" key="7">
    <source>
        <dbReference type="ARBA" id="ARBA00023242"/>
    </source>
</evidence>
<accession>A0A0G4FGH6</accession>
<dbReference type="Gene3D" id="1.10.10.60">
    <property type="entry name" value="Homeodomain-like"/>
    <property type="match status" value="2"/>
</dbReference>
<evidence type="ECO:0000256" key="3">
    <source>
        <dbReference type="ARBA" id="ARBA00022728"/>
    </source>
</evidence>
<feature type="domain" description="Myb-like" evidence="10">
    <location>
        <begin position="55"/>
        <end position="104"/>
    </location>
</feature>
<feature type="domain" description="HTH myb-type" evidence="11">
    <location>
        <begin position="59"/>
        <end position="108"/>
    </location>
</feature>
<feature type="region of interest" description="Disordered" evidence="9">
    <location>
        <begin position="108"/>
        <end position="143"/>
    </location>
</feature>
<keyword evidence="3" id="KW-0747">Spliceosome</keyword>
<dbReference type="Pfam" id="PF13921">
    <property type="entry name" value="Myb_DNA-bind_6"/>
    <property type="match status" value="1"/>
</dbReference>
<sequence length="835" mass="93395">MVRVMLKGGVWKNSEDEVLKAAVMKYGLNNWSRVASLLVRKSAKQCKARWYEWLDPSVNKTEWTREEDEKLLHLAKLFPTQWRTIAKMVGRTAFQCLERYERLLDQAQGKTEMDENDPRRVRPGEIDPHPETKPSRADAVDMDDDEKEMLSEARARLANTRGKKAKRKAREKQMEEARRLATLQKKRELKAAGIQLGQWKPKKPGVDYGKDIPFEHQPPAGFHEVGADERPEGNLSFANISLQHLEGKRRDDEDARHRKDDERKLKRLKQDNLPQAIDMIAKLNDPNYHVKRSKLSLPSPSLQDHELEEIVRLGGSAASVGGGSVSGGHARTLVDDAASAAGGGLSGLTPMRTPKQDNLIMIEAQNAVARMSAQTPLEGGENPEIIESGLGASRTVIPSRPGAMKTPNPLAMQQGRQGAGGATPAPSAIGLPSYAGGARSMSGATPMTRRGGGMFRDDVQSIHPQSEMGTENPEADEAMLRLQVRTSLANLPKPQNEIEIAPPEVDENGDTTMGGVGGEIEEDAEDIAKRKEEEEKARLEMERRKRSKVVQAGGVLPRLLFVNTLVLTPTEGDKTGKGAEELQAAEAEVLDEMKKLIFRDAIEFPPTRDAPRPPETPEVEDISLEALERAAAELDAETEFLQQQMQHVDVAEEKVMKAWQESLDAFAYAPSQKRFIPAHQLPRGDRVETVRRQLDELRDQLLRDSERRTKLEQRLGVKTHGYMKRSRTALKSTEEHFKALQDEEMKYFSYAYLHEIERMAVQRRLDEERVRAEKTSDSHAQLQALFARLKNDKRDLLDALQHANAIEDEEGGVQVVRVNGHGDHQMNGVSSVDSD</sequence>
<evidence type="ECO:0000313" key="12">
    <source>
        <dbReference type="EMBL" id="CEM12509.1"/>
    </source>
</evidence>
<feature type="compositionally biased region" description="Basic and acidic residues" evidence="9">
    <location>
        <begin position="111"/>
        <end position="139"/>
    </location>
</feature>
<dbReference type="PROSITE" id="PS50090">
    <property type="entry name" value="MYB_LIKE"/>
    <property type="match status" value="2"/>
</dbReference>
<proteinExistence type="inferred from homology"/>
<evidence type="ECO:0000259" key="11">
    <source>
        <dbReference type="PROSITE" id="PS51294"/>
    </source>
</evidence>
<name>A0A0G4FGH6_9ALVE</name>
<keyword evidence="4" id="KW-0677">Repeat</keyword>
<feature type="region of interest" description="Disordered" evidence="9">
    <location>
        <begin position="497"/>
        <end position="526"/>
    </location>
</feature>
<evidence type="ECO:0000256" key="5">
    <source>
        <dbReference type="ARBA" id="ARBA00023125"/>
    </source>
</evidence>
<protein>
    <submittedName>
        <fullName evidence="12">Uncharacterized protein</fullName>
    </submittedName>
</protein>
<dbReference type="SUPFAM" id="SSF46689">
    <property type="entry name" value="Homeodomain-like"/>
    <property type="match status" value="1"/>
</dbReference>
<dbReference type="Pfam" id="PF11831">
    <property type="entry name" value="Myb_Cef"/>
    <property type="match status" value="1"/>
</dbReference>
<dbReference type="InterPro" id="IPR047242">
    <property type="entry name" value="CDC5L/Cef1"/>
</dbReference>
<feature type="compositionally biased region" description="Basic and acidic residues" evidence="9">
    <location>
        <begin position="245"/>
        <end position="270"/>
    </location>
</feature>
<dbReference type="CDD" id="cd11659">
    <property type="entry name" value="SANT_CDC5_II"/>
    <property type="match status" value="1"/>
</dbReference>
<organism evidence="12">
    <name type="scientific">Chromera velia CCMP2878</name>
    <dbReference type="NCBI Taxonomy" id="1169474"/>
    <lineage>
        <taxon>Eukaryota</taxon>
        <taxon>Sar</taxon>
        <taxon>Alveolata</taxon>
        <taxon>Colpodellida</taxon>
        <taxon>Chromeraceae</taxon>
        <taxon>Chromera</taxon>
    </lineage>
</organism>
<keyword evidence="6" id="KW-0508">mRNA splicing</keyword>
<dbReference type="GO" id="GO:0005681">
    <property type="term" value="C:spliceosomal complex"/>
    <property type="evidence" value="ECO:0007669"/>
    <property type="project" value="UniProtKB-KW"/>
</dbReference>
<gene>
    <name evidence="12" type="ORF">Cvel_16891</name>
</gene>
<evidence type="ECO:0000256" key="4">
    <source>
        <dbReference type="ARBA" id="ARBA00022737"/>
    </source>
</evidence>
<evidence type="ECO:0000256" key="9">
    <source>
        <dbReference type="SAM" id="MobiDB-lite"/>
    </source>
</evidence>
<dbReference type="VEuPathDB" id="CryptoDB:Cvel_16891"/>
<evidence type="ECO:0000256" key="2">
    <source>
        <dbReference type="ARBA" id="ARBA00022664"/>
    </source>
</evidence>
<dbReference type="GO" id="GO:0000974">
    <property type="term" value="C:Prp19 complex"/>
    <property type="evidence" value="ECO:0007669"/>
    <property type="project" value="InterPro"/>
</dbReference>
<dbReference type="PROSITE" id="PS51294">
    <property type="entry name" value="HTH_MYB"/>
    <property type="match status" value="2"/>
</dbReference>
<keyword evidence="8" id="KW-0175">Coiled coil</keyword>
<feature type="domain" description="HTH myb-type" evidence="11">
    <location>
        <begin position="3"/>
        <end position="58"/>
    </location>
</feature>
<evidence type="ECO:0000256" key="1">
    <source>
        <dbReference type="ARBA" id="ARBA00010506"/>
    </source>
</evidence>
<dbReference type="PANTHER" id="PTHR45885:SF1">
    <property type="entry name" value="CELL DIVISION CYCLE 5-LIKE PROTEIN"/>
    <property type="match status" value="1"/>
</dbReference>
<keyword evidence="2" id="KW-0507">mRNA processing</keyword>
<dbReference type="InterPro" id="IPR047240">
    <property type="entry name" value="SANT_CDC5L_II"/>
</dbReference>
<dbReference type="PhylomeDB" id="A0A0G4FGH6"/>
<dbReference type="SMART" id="SM00717">
    <property type="entry name" value="SANT"/>
    <property type="match status" value="2"/>
</dbReference>
<dbReference type="PANTHER" id="PTHR45885">
    <property type="entry name" value="CELL DIVISION CYCLE 5-LIKE PROTEIN"/>
    <property type="match status" value="1"/>
</dbReference>
<dbReference type="AlphaFoldDB" id="A0A0G4FGH6"/>
<keyword evidence="7" id="KW-0539">Nucleus</keyword>
<dbReference type="InterPro" id="IPR021786">
    <property type="entry name" value="Cdc5p/Cef1_C"/>
</dbReference>
<feature type="domain" description="Myb-like" evidence="10">
    <location>
        <begin position="3"/>
        <end position="54"/>
    </location>
</feature>
<keyword evidence="5" id="KW-0238">DNA-binding</keyword>
<dbReference type="InterPro" id="IPR009057">
    <property type="entry name" value="Homeodomain-like_sf"/>
</dbReference>
<evidence type="ECO:0000256" key="8">
    <source>
        <dbReference type="SAM" id="Coils"/>
    </source>
</evidence>
<dbReference type="InterPro" id="IPR001005">
    <property type="entry name" value="SANT/Myb"/>
</dbReference>
<dbReference type="InterPro" id="IPR017930">
    <property type="entry name" value="Myb_dom"/>
</dbReference>